<comment type="catalytic activity">
    <reaction evidence="6 7">
        <text>N-acetyl-D-glucosamine 6-phosphate + H2O = D-glucosamine 6-phosphate + acetate</text>
        <dbReference type="Rhea" id="RHEA:22936"/>
        <dbReference type="ChEBI" id="CHEBI:15377"/>
        <dbReference type="ChEBI" id="CHEBI:30089"/>
        <dbReference type="ChEBI" id="CHEBI:57513"/>
        <dbReference type="ChEBI" id="CHEBI:58725"/>
        <dbReference type="EC" id="3.5.1.25"/>
    </reaction>
</comment>
<feature type="binding site" evidence="10">
    <location>
        <position position="243"/>
    </location>
    <ligand>
        <name>Zn(2+)</name>
        <dbReference type="ChEBI" id="CHEBI:29105"/>
    </ligand>
</feature>
<reference evidence="12 13" key="1">
    <citation type="submission" date="2023-06" db="EMBL/GenBank/DDBJ databases">
        <title>Black Yeasts Isolated from many extreme environments.</title>
        <authorList>
            <person name="Coleine C."/>
            <person name="Stajich J.E."/>
            <person name="Selbmann L."/>
        </authorList>
    </citation>
    <scope>NUCLEOTIDE SEQUENCE [LARGE SCALE GENOMIC DNA]</scope>
    <source>
        <strain evidence="12 13">CCFEE 5887</strain>
    </source>
</reference>
<evidence type="ECO:0000259" key="11">
    <source>
        <dbReference type="Pfam" id="PF01979"/>
    </source>
</evidence>
<feature type="binding site" evidence="9">
    <location>
        <begin position="246"/>
        <end position="247"/>
    </location>
    <ligand>
        <name>substrate</name>
    </ligand>
</feature>
<evidence type="ECO:0000256" key="6">
    <source>
        <dbReference type="ARBA" id="ARBA00047647"/>
    </source>
</evidence>
<feature type="binding site" evidence="10">
    <location>
        <position position="222"/>
    </location>
    <ligand>
        <name>Zn(2+)</name>
        <dbReference type="ChEBI" id="CHEBI:29105"/>
    </ligand>
</feature>
<feature type="domain" description="Amidohydrolase-related" evidence="11">
    <location>
        <begin position="216"/>
        <end position="393"/>
    </location>
</feature>
<organism evidence="12 13">
    <name type="scientific">Vermiconidia calcicola</name>
    <dbReference type="NCBI Taxonomy" id="1690605"/>
    <lineage>
        <taxon>Eukaryota</taxon>
        <taxon>Fungi</taxon>
        <taxon>Dikarya</taxon>
        <taxon>Ascomycota</taxon>
        <taxon>Pezizomycotina</taxon>
        <taxon>Dothideomycetes</taxon>
        <taxon>Dothideomycetidae</taxon>
        <taxon>Mycosphaerellales</taxon>
        <taxon>Extremaceae</taxon>
        <taxon>Vermiconidia</taxon>
    </lineage>
</organism>
<sequence length="414" mass="44980">MDEPLICFTNCLLCISGELVGQDLYFSSERGIITANYYYRNEGVKRIDLNGRIVAPGYLDLQTNGMQGIHFTQLAADGDPQEDEHKLETVSKMESSHGVTGWWATVPTVSVERWKQLEQPIMQGLTLPMKIVPILRPRSFASGADLLGAHVEGPFLNKSKKGAHDASYLQTPTEISPSKLYEDSNLHDAIKLITLAPELPGATALIGQLQEDYPHIVISLGHSAGTYEEGLAAVQMGARALTHVFNAMSPLHHRDPGLAGLMTTGKCYFSIIPDGIHLHPSVLTLCMRAEPQKCVFITDSIELAGLPDGVHPGHGQIPGNQYKQGNKVTMEGTDTLIGSCCTLDECVRNAVAFSGCNLAEAVQCVTENIANMMGESKRGKLEPGRRADFVVLNGEGFVQETWMCGSRVWSDASS</sequence>
<dbReference type="GO" id="GO:0008448">
    <property type="term" value="F:N-acetylglucosamine-6-phosphate deacetylase activity"/>
    <property type="evidence" value="ECO:0007669"/>
    <property type="project" value="UniProtKB-UniRule"/>
</dbReference>
<evidence type="ECO:0000256" key="5">
    <source>
        <dbReference type="ARBA" id="ARBA00023277"/>
    </source>
</evidence>
<dbReference type="InterPro" id="IPR011059">
    <property type="entry name" value="Metal-dep_hydrolase_composite"/>
</dbReference>
<dbReference type="EC" id="3.5.1.25" evidence="2 7"/>
<feature type="binding site" evidence="9">
    <location>
        <position position="254"/>
    </location>
    <ligand>
        <name>substrate</name>
    </ligand>
</feature>
<feature type="binding site" evidence="9">
    <location>
        <begin position="336"/>
        <end position="338"/>
    </location>
    <ligand>
        <name>substrate</name>
    </ligand>
</feature>
<dbReference type="SUPFAM" id="SSF51338">
    <property type="entry name" value="Composite domain of metallo-dependent hydrolases"/>
    <property type="match status" value="1"/>
</dbReference>
<feature type="binding site" evidence="9">
    <location>
        <position position="163"/>
    </location>
    <ligand>
        <name>substrate</name>
    </ligand>
</feature>
<dbReference type="Pfam" id="PF01979">
    <property type="entry name" value="Amidohydro_1"/>
    <property type="match status" value="1"/>
</dbReference>
<keyword evidence="13" id="KW-1185">Reference proteome</keyword>
<proteinExistence type="inferred from homology"/>
<keyword evidence="5 7" id="KW-0119">Carbohydrate metabolism</keyword>
<evidence type="ECO:0000256" key="9">
    <source>
        <dbReference type="PIRSR" id="PIRSR038994-2"/>
    </source>
</evidence>
<comment type="similarity">
    <text evidence="1 7">Belongs to the metallo-dependent hydrolases superfamily. NagA family.</text>
</comment>
<evidence type="ECO:0000256" key="7">
    <source>
        <dbReference type="PIRNR" id="PIRNR038994"/>
    </source>
</evidence>
<feature type="active site" description="Proton donor/acceptor" evidence="8">
    <location>
        <position position="299"/>
    </location>
</feature>
<feature type="binding site" evidence="10">
    <location>
        <position position="152"/>
    </location>
    <ligand>
        <name>Zn(2+)</name>
        <dbReference type="ChEBI" id="CHEBI:29105"/>
    </ligand>
</feature>
<evidence type="ECO:0000256" key="4">
    <source>
        <dbReference type="ARBA" id="ARBA00022801"/>
    </source>
</evidence>
<evidence type="ECO:0000256" key="10">
    <source>
        <dbReference type="PIRSR" id="PIRSR038994-3"/>
    </source>
</evidence>
<dbReference type="Gene3D" id="2.30.40.10">
    <property type="entry name" value="Urease, subunit C, domain 1"/>
    <property type="match status" value="1"/>
</dbReference>
<evidence type="ECO:0000256" key="3">
    <source>
        <dbReference type="ARBA" id="ARBA00018029"/>
    </source>
</evidence>
<dbReference type="AlphaFoldDB" id="A0AAV9PTP4"/>
<dbReference type="GO" id="GO:0006046">
    <property type="term" value="P:N-acetylglucosamine catabolic process"/>
    <property type="evidence" value="ECO:0007669"/>
    <property type="project" value="TreeGrafter"/>
</dbReference>
<dbReference type="EMBL" id="JAXLQG010000032">
    <property type="protein sequence ID" value="KAK5527836.1"/>
    <property type="molecule type" value="Genomic_DNA"/>
</dbReference>
<gene>
    <name evidence="12" type="ORF">LTR25_010879</name>
</gene>
<dbReference type="PIRSF" id="PIRSF038994">
    <property type="entry name" value="NagA"/>
    <property type="match status" value="1"/>
</dbReference>
<keyword evidence="10" id="KW-0479">Metal-binding</keyword>
<protein>
    <recommendedName>
        <fullName evidence="3 7">N-acetylglucosamine-6-phosphate deacetylase</fullName>
        <ecNumber evidence="2 7">3.5.1.25</ecNumber>
    </recommendedName>
</protein>
<feature type="binding site" evidence="9">
    <location>
        <position position="277"/>
    </location>
    <ligand>
        <name>substrate</name>
    </ligand>
</feature>
<dbReference type="PANTHER" id="PTHR11113">
    <property type="entry name" value="N-ACETYLGLUCOSAMINE-6-PHOSPHATE DEACETYLASE"/>
    <property type="match status" value="1"/>
</dbReference>
<evidence type="ECO:0000256" key="2">
    <source>
        <dbReference type="ARBA" id="ARBA00011899"/>
    </source>
</evidence>
<dbReference type="SUPFAM" id="SSF51556">
    <property type="entry name" value="Metallo-dependent hydrolases"/>
    <property type="match status" value="1"/>
</dbReference>
<keyword evidence="4 7" id="KW-0378">Hydrolase</keyword>
<evidence type="ECO:0000313" key="13">
    <source>
        <dbReference type="Proteomes" id="UP001345827"/>
    </source>
</evidence>
<evidence type="ECO:0000256" key="1">
    <source>
        <dbReference type="ARBA" id="ARBA00010716"/>
    </source>
</evidence>
<name>A0AAV9PTP4_9PEZI</name>
<comment type="cofactor">
    <cofactor evidence="10">
        <name>a divalent metal cation</name>
        <dbReference type="ChEBI" id="CHEBI:60240"/>
    </cofactor>
    <text evidence="10">Binds 1 divalent metal cation per subunit.</text>
</comment>
<comment type="caution">
    <text evidence="12">The sequence shown here is derived from an EMBL/GenBank/DDBJ whole genome shotgun (WGS) entry which is preliminary data.</text>
</comment>
<dbReference type="InterPro" id="IPR032466">
    <property type="entry name" value="Metal_Hydrolase"/>
</dbReference>
<dbReference type="InterPro" id="IPR006680">
    <property type="entry name" value="Amidohydro-rel"/>
</dbReference>
<dbReference type="Proteomes" id="UP001345827">
    <property type="component" value="Unassembled WGS sequence"/>
</dbReference>
<dbReference type="PANTHER" id="PTHR11113:SF4">
    <property type="entry name" value="N-ACETYLGLUCOSAMINE-6-PHOSPHATE DEACETYLASE"/>
    <property type="match status" value="1"/>
</dbReference>
<evidence type="ECO:0000313" key="12">
    <source>
        <dbReference type="EMBL" id="KAK5527836.1"/>
    </source>
</evidence>
<dbReference type="InterPro" id="IPR003764">
    <property type="entry name" value="GlcNAc_6-P_deAcase"/>
</dbReference>
<evidence type="ECO:0000256" key="8">
    <source>
        <dbReference type="PIRSR" id="PIRSR038994-1"/>
    </source>
</evidence>
<dbReference type="Gene3D" id="3.20.20.140">
    <property type="entry name" value="Metal-dependent hydrolases"/>
    <property type="match status" value="1"/>
</dbReference>
<accession>A0AAV9PTP4</accession>
<dbReference type="GO" id="GO:0046872">
    <property type="term" value="F:metal ion binding"/>
    <property type="evidence" value="ECO:0007669"/>
    <property type="project" value="UniProtKB-KW"/>
</dbReference>